<dbReference type="AlphaFoldDB" id="A0A8T2QEJ9"/>
<evidence type="ECO:0008006" key="15">
    <source>
        <dbReference type="Google" id="ProtNLM"/>
    </source>
</evidence>
<keyword evidence="5" id="KW-0963">Cytoplasm</keyword>
<keyword evidence="4" id="KW-0158">Chromosome</keyword>
<dbReference type="InterPro" id="IPR033341">
    <property type="entry name" value="SKA3"/>
</dbReference>
<keyword evidence="9" id="KW-0995">Kinetochore</keyword>
<dbReference type="OMA" id="GPKGKSC"/>
<evidence type="ECO:0000256" key="6">
    <source>
        <dbReference type="ARBA" id="ARBA00022618"/>
    </source>
</evidence>
<dbReference type="GO" id="GO:0000278">
    <property type="term" value="P:mitotic cell cycle"/>
    <property type="evidence" value="ECO:0007669"/>
    <property type="project" value="TreeGrafter"/>
</dbReference>
<evidence type="ECO:0000313" key="14">
    <source>
        <dbReference type="Proteomes" id="UP000825935"/>
    </source>
</evidence>
<evidence type="ECO:0000256" key="4">
    <source>
        <dbReference type="ARBA" id="ARBA00022454"/>
    </source>
</evidence>
<dbReference type="Gene3D" id="6.10.250.1400">
    <property type="match status" value="1"/>
</dbReference>
<dbReference type="GO" id="GO:0000940">
    <property type="term" value="C:outer kinetochore"/>
    <property type="evidence" value="ECO:0007669"/>
    <property type="project" value="InterPro"/>
</dbReference>
<evidence type="ECO:0000256" key="10">
    <source>
        <dbReference type="ARBA" id="ARBA00023212"/>
    </source>
</evidence>
<evidence type="ECO:0000256" key="2">
    <source>
        <dbReference type="ARBA" id="ARBA00004629"/>
    </source>
</evidence>
<accession>A0A8T2QEJ9</accession>
<dbReference type="GO" id="GO:0051301">
    <property type="term" value="P:cell division"/>
    <property type="evidence" value="ECO:0007669"/>
    <property type="project" value="UniProtKB-KW"/>
</dbReference>
<gene>
    <name evidence="13" type="ORF">KP509_35G010700</name>
</gene>
<protein>
    <recommendedName>
        <fullName evidence="15">Spindle and kinetochore-associated protein 3</fullName>
    </recommendedName>
</protein>
<dbReference type="PANTHER" id="PTHR48118:SF1">
    <property type="entry name" value="SPINDLE AND KINETOCHORE-ASSOCIATED PROTEIN 3"/>
    <property type="match status" value="1"/>
</dbReference>
<dbReference type="Proteomes" id="UP000825935">
    <property type="component" value="Chromosome 35"/>
</dbReference>
<dbReference type="OrthoDB" id="552789at2759"/>
<dbReference type="GO" id="GO:0007059">
    <property type="term" value="P:chromosome segregation"/>
    <property type="evidence" value="ECO:0007669"/>
    <property type="project" value="InterPro"/>
</dbReference>
<evidence type="ECO:0000256" key="1">
    <source>
        <dbReference type="ARBA" id="ARBA00004186"/>
    </source>
</evidence>
<name>A0A8T2QEJ9_CERRI</name>
<evidence type="ECO:0000256" key="9">
    <source>
        <dbReference type="ARBA" id="ARBA00022838"/>
    </source>
</evidence>
<keyword evidence="14" id="KW-1185">Reference proteome</keyword>
<comment type="similarity">
    <text evidence="3">Belongs to the SKA3 family.</text>
</comment>
<evidence type="ECO:0000256" key="7">
    <source>
        <dbReference type="ARBA" id="ARBA00022701"/>
    </source>
</evidence>
<dbReference type="PANTHER" id="PTHR48118">
    <property type="entry name" value="SPINDLE AND KINETOCHORE-ASSOCIATED PROTEIN 3"/>
    <property type="match status" value="1"/>
</dbReference>
<keyword evidence="12" id="KW-0137">Centromere</keyword>
<reference evidence="13" key="1">
    <citation type="submission" date="2021-08" db="EMBL/GenBank/DDBJ databases">
        <title>WGS assembly of Ceratopteris richardii.</title>
        <authorList>
            <person name="Marchant D.B."/>
            <person name="Chen G."/>
            <person name="Jenkins J."/>
            <person name="Shu S."/>
            <person name="Leebens-Mack J."/>
            <person name="Grimwood J."/>
            <person name="Schmutz J."/>
            <person name="Soltis P."/>
            <person name="Soltis D."/>
            <person name="Chen Z.-H."/>
        </authorList>
    </citation>
    <scope>NUCLEOTIDE SEQUENCE</scope>
    <source>
        <strain evidence="13">Whitten #5841</strain>
        <tissue evidence="13">Leaf</tissue>
    </source>
</reference>
<evidence type="ECO:0000256" key="3">
    <source>
        <dbReference type="ARBA" id="ARBA00007716"/>
    </source>
</evidence>
<proteinExistence type="inferred from homology"/>
<sequence>MEDCSDGIAAFCNQLRSYCLQLESSCAALRASVNQPPSSIPSPNVASLLTTLISHVSSASQAVAKLEAKTTETVSFEELIGHSMEIYKQNEASMDALEVHLRECGYTVPEFSPDDDLEELAKSIATCELSSETVPKLSYPINEGENPKLNESLNSLSVLSNFNAQFRSNTYQKVDEEDPYDDSFYSGAISLEELGLSSAALACLAEDDSSPGIVFGTDTKDFDTEAAAQGVNFTQEAAPSVEDVVLSKDVPFFEAVSEDEYLGCPAWLKVQISFEYLREITDKMYEILANKQTLDQTYSTLSQTDITALDAGIKTKACLLLLVRVGRLRTEYANGETVYRIVHS</sequence>
<keyword evidence="10" id="KW-0206">Cytoskeleton</keyword>
<comment type="subcellular location">
    <subcellularLocation>
        <location evidence="2">Chromosome</location>
        <location evidence="2">Centromere</location>
        <location evidence="2">Kinetochore</location>
    </subcellularLocation>
    <subcellularLocation>
        <location evidence="1">Cytoplasm</location>
        <location evidence="1">Cytoskeleton</location>
        <location evidence="1">Spindle</location>
    </subcellularLocation>
</comment>
<keyword evidence="11" id="KW-0131">Cell cycle</keyword>
<dbReference type="EMBL" id="CM035440">
    <property type="protein sequence ID" value="KAH7282068.1"/>
    <property type="molecule type" value="Genomic_DNA"/>
</dbReference>
<keyword evidence="6" id="KW-0132">Cell division</keyword>
<organism evidence="13 14">
    <name type="scientific">Ceratopteris richardii</name>
    <name type="common">Triangle waterfern</name>
    <dbReference type="NCBI Taxonomy" id="49495"/>
    <lineage>
        <taxon>Eukaryota</taxon>
        <taxon>Viridiplantae</taxon>
        <taxon>Streptophyta</taxon>
        <taxon>Embryophyta</taxon>
        <taxon>Tracheophyta</taxon>
        <taxon>Polypodiopsida</taxon>
        <taxon>Polypodiidae</taxon>
        <taxon>Polypodiales</taxon>
        <taxon>Pteridineae</taxon>
        <taxon>Pteridaceae</taxon>
        <taxon>Parkerioideae</taxon>
        <taxon>Ceratopteris</taxon>
    </lineage>
</organism>
<keyword evidence="7" id="KW-0493">Microtubule</keyword>
<comment type="caution">
    <text evidence="13">The sequence shown here is derived from an EMBL/GenBank/DDBJ whole genome shotgun (WGS) entry which is preliminary data.</text>
</comment>
<evidence type="ECO:0000256" key="12">
    <source>
        <dbReference type="ARBA" id="ARBA00023328"/>
    </source>
</evidence>
<evidence type="ECO:0000256" key="8">
    <source>
        <dbReference type="ARBA" id="ARBA00022776"/>
    </source>
</evidence>
<keyword evidence="8" id="KW-0498">Mitosis</keyword>
<evidence type="ECO:0000256" key="11">
    <source>
        <dbReference type="ARBA" id="ARBA00023306"/>
    </source>
</evidence>
<evidence type="ECO:0000256" key="5">
    <source>
        <dbReference type="ARBA" id="ARBA00022490"/>
    </source>
</evidence>
<evidence type="ECO:0000313" key="13">
    <source>
        <dbReference type="EMBL" id="KAH7282068.1"/>
    </source>
</evidence>
<dbReference type="GO" id="GO:0005876">
    <property type="term" value="C:spindle microtubule"/>
    <property type="evidence" value="ECO:0007669"/>
    <property type="project" value="TreeGrafter"/>
</dbReference>